<feature type="compositionally biased region" description="Basic and acidic residues" evidence="9">
    <location>
        <begin position="1721"/>
        <end position="1730"/>
    </location>
</feature>
<feature type="compositionally biased region" description="Pro residues" evidence="9">
    <location>
        <begin position="2553"/>
        <end position="2565"/>
    </location>
</feature>
<reference evidence="14 15" key="1">
    <citation type="submission" date="2022-01" db="EMBL/GenBank/DDBJ databases">
        <title>A chromosomal length assembly of Cordylochernes scorpioides.</title>
        <authorList>
            <person name="Zeh D."/>
            <person name="Zeh J."/>
        </authorList>
    </citation>
    <scope>NUCLEOTIDE SEQUENCE [LARGE SCALE GENOMIC DNA]</scope>
    <source>
        <strain evidence="14">IN4F17</strain>
        <tissue evidence="14">Whole Body</tissue>
    </source>
</reference>
<sequence length="2766" mass="309528">MEPARAGSYSPEVEGDPVQIPTRDEKAVPPSPPKQPVHTRNSEMAEKKRKKNKRVKKSSTKEEESRTEVTAGSKEDPPRATPTEEVKEPPPPKKIRAKAVKDPPKAAKTTKPEPPKKIWKNGEDALGFEAGALEWKRDPRKPPQWLPKWNWSPGGPTGIGTEVFTDGSKSGTNTGAGVVIFTNGELIFQESLTTRVDELVFSVELVAIREALRVCAEKNFSPDRLYSDCMSVLVAINLEKGQLAHQIIQELEMMTRVPELHWVRGHSLIEGNEFADRLAKAGCFKGRLVRTPVTKKEVYRRIRGHVQDLWLDRWRNSVKGREVFNWVTTPSTSVRPPLLTTYTDGSSDLTLSNGGAGLNIILQDGTHIKIKEGARQISSNFTCELTAIWKALDEFEEKNENFCSFIERLEQFLILEEASEEKKKAYLLTLIGGKAYDTLKNLCSPKLPKEYKYEELIEKLVEYFSPKRSIIVERFMFFGRIQKETESVSEYLVEIKRLASTCGFGEFLKESLRDKLVCGLRDAKIQRRILSEGDVPLARVVEIALSMEAAERNTRIFHVNEPADSVDKIRTEVSEQKRKCIHCGRLHKDLCRFREATCFRCGKRGHLATICRSRGEHTSERQVSRFRNQRKINLIEDQEEEESVQRMVFMRTYDYRVKYATNDPPYVIKMRVEDTLMTFEIDTGSCLTLISEKDFKRYLPDVQVKEAGIIVKTYDGTVVPILGEIEVKVDFRGTIAKLRAVVVRGERKALLGREWINVLKIGNSIVNRMPLEDTLAELLSQHQVVFGETTDPIKGFAFAVNIQDVNPIFHKARPVPFAIRTAVNEVLERMVEKDYLYQVPSSKWATPVVVVPKKNNEFRICCDFKVTLNRFLDTAAYPLPTQQDLFSVLARGKYFSKLDLSNAYLQLEVNPSTQPLLTINTHKGLFRFKRMPFGLANAPSFFQSVMDRILAGINGVICYIDDVLVSTASVEEHMAVLKTIFVRLQKHNIKLKREKCEFLRREIQYLGHLIKEDGIRPLEDKIQGLQKAKSPTNVSELRSFLGLVNYYGKFIPNLPEILEPLHKLLKKNSYWKWTGECEEAISECKKRITSEKVLVPYDATLPLSLATDASQIGVGAVLSHVIEGQERPIMFASRTLSEAERNYSQIEREALAIIYGVTKFHQFIYGRQFTLITDHKPLVSILGPRAGIPTLSTSRLQRWGLTLAAYTYEIKFRRTQDHGNADLLSRLPVESDEKPVLNQTFILSYVEDLPVTATEIGVETKKDEVLSVVKRYTQQGWPERVGEYLRPYFQRKLELTMDGECLLWGMRVIIPSSLRKNMLSCLHETHSGMGKMKAVARSHFWWPNLDNQIECMVNGCKNCQQTQTGPSKVNWRPWVWATRPWQRIHMDFAFKDGVNLLIVVDSHSKWVEAIPMREITARKTIEQLRRLFSAYGLPEEVVSDNGPQFTGVEMKSFFERNGVRQTLIPAYHPQSNGLAERAVQLIKMALEKNKRKFEDTIQDALSRILLTYRCTPHETTGKTPSELFMGRSLRTRLTLIHQSLDNRVRERQARQMRYDRGRGQEEFEVDDKVWCKNFRGVGWIPGRIVGRKGSRVYTVLINGQVKTYHRDQIRRRWTSGEDGDEAREKREEEDDPIWMAPESMNSRRDRESFSSETAGLPQDPVSGDQGVEIEGSPRESACSSDKEARTEERPLPRRNPPRDRRPPVRYQSFSGNTPSLARAESPSKAEEKPARLGLKAQPSAELPARNALKFNSSMKSTKNQRYANPATGGKDANPAAPTDFAAASSSEAAAQAHRNWAELTEDSNSEYEGNFTIVQKRKRRRGSANSSPAAAPSSNLGGARTNRRPQSSAGWAPRAQEVRTTRAHIVEARARQASSTEDHCVYVERSPELEPYHYMRAMDRMFGSTREVFQVTKMNGHFLVGLANRGMAERLVNEGLEVEGTLHRVFPFRKRAERITVGNLPFFVGDAAVISALTPLGRVTSIAPKLMKAGPYTYNDGRREAFIILREGMTIEGLPTRLNITIKGEAWPAYLSSGIRCSRCRGQGYRRANCPLLAGRTNAPGPATPTSPTSVPSASAPGLPQQPSAQPPPPASPSPAMEVSEVPSTSRAALPPAAPRQSPPVAPATPTEMAPPAPPPVAPAPSLRAPGSHGPAVPTLDVEMSIEETSTSRAALKTSPAAVPPTPPLPAPQPAGPIPPAPDEEEMTPIMREECMVIDIFKKLKHLTCLRPLYQSGIQPDDIKDAILFIDERESLMARLTPAMRGVLAEFLSAAIEPARGNHPDLQNSEEIQEMASYANLPTGEIYANPATTRDFATALPSSGVILGQQNRETLPMDQNPVTEDDYIIVQNKRRRRDTAAPRVTTAQPNSAGPAARLQRSSPAFIPRVQEIRTTRTHIAEARARQASCTEEQCFYLEHCQDFQTYQYLRAILRVVGGPRGIVQMTKMNGHYLIGLANKSLAERLIREGLEVEGTLLKTFPFRKRSFRITIGNLPFFVKDAAVIDALSQYGRITSIAPKQLRVGEFDFTDGRREAFILLHDGITLDKLPTRFEAVTPAPPPMTPSPEDPMSPRSAASRPEPTPPARPDFTAPCGPLPAQGTLGPATHTPDVDMTTTEEPAAPSPAAVSTPPLPAPQHAGPKPSAPHKEDPTPAMTLPSPPPTPMEEELPPNTGDCIDRILTEIISSRIDVGPLVDDEISWNDAIDAILHSHSRAPFLARLSPILKKNYAVFFEAASSALGIPIPGSSAGCPSSGMPWLLRLDVTAASANL</sequence>
<evidence type="ECO:0000256" key="6">
    <source>
        <dbReference type="ARBA" id="ARBA00023172"/>
    </source>
</evidence>
<feature type="domain" description="CCHC-type" evidence="10">
    <location>
        <begin position="598"/>
        <end position="613"/>
    </location>
</feature>
<name>A0ABY6K8J6_9ARAC</name>
<feature type="compositionally biased region" description="Basic and acidic residues" evidence="9">
    <location>
        <begin position="99"/>
        <end position="121"/>
    </location>
</feature>
<keyword evidence="8" id="KW-0862">Zinc</keyword>
<dbReference type="InterPro" id="IPR001584">
    <property type="entry name" value="Integrase_cat-core"/>
</dbReference>
<dbReference type="InterPro" id="IPR000477">
    <property type="entry name" value="RT_dom"/>
</dbReference>
<dbReference type="Pfam" id="PF00075">
    <property type="entry name" value="RNase_H"/>
    <property type="match status" value="1"/>
</dbReference>
<dbReference type="PANTHER" id="PTHR37984">
    <property type="entry name" value="PROTEIN CBG26694"/>
    <property type="match status" value="1"/>
</dbReference>
<feature type="region of interest" description="Disordered" evidence="9">
    <location>
        <begin position="2056"/>
        <end position="2201"/>
    </location>
</feature>
<dbReference type="InterPro" id="IPR050951">
    <property type="entry name" value="Retrovirus_Pol_polyprotein"/>
</dbReference>
<dbReference type="InterPro" id="IPR036397">
    <property type="entry name" value="RNaseH_sf"/>
</dbReference>
<feature type="region of interest" description="Disordered" evidence="9">
    <location>
        <begin position="2549"/>
        <end position="2669"/>
    </location>
</feature>
<feature type="compositionally biased region" description="Basic and acidic residues" evidence="9">
    <location>
        <begin position="59"/>
        <end position="91"/>
    </location>
</feature>
<dbReference type="CDD" id="cd09276">
    <property type="entry name" value="Rnase_HI_RT_non_LTR"/>
    <property type="match status" value="1"/>
</dbReference>
<dbReference type="SMART" id="SM00343">
    <property type="entry name" value="ZnF_C2HC"/>
    <property type="match status" value="2"/>
</dbReference>
<evidence type="ECO:0000256" key="7">
    <source>
        <dbReference type="ARBA" id="ARBA00023268"/>
    </source>
</evidence>
<dbReference type="InterPro" id="IPR021109">
    <property type="entry name" value="Peptidase_aspartic_dom_sf"/>
</dbReference>
<feature type="compositionally biased region" description="Low complexity" evidence="9">
    <location>
        <begin position="1823"/>
        <end position="1835"/>
    </location>
</feature>
<dbReference type="InterPro" id="IPR001878">
    <property type="entry name" value="Znf_CCHC"/>
</dbReference>
<feature type="domain" description="Reverse transcriptase" evidence="11">
    <location>
        <begin position="832"/>
        <end position="1010"/>
    </location>
</feature>
<feature type="compositionally biased region" description="Acidic residues" evidence="9">
    <location>
        <begin position="1617"/>
        <end position="1632"/>
    </location>
</feature>
<dbReference type="Gene3D" id="3.30.420.10">
    <property type="entry name" value="Ribonuclease H-like superfamily/Ribonuclease H"/>
    <property type="match status" value="3"/>
</dbReference>
<evidence type="ECO:0000256" key="4">
    <source>
        <dbReference type="ARBA" id="ARBA00022722"/>
    </source>
</evidence>
<evidence type="ECO:0000259" key="13">
    <source>
        <dbReference type="PROSITE" id="PS50994"/>
    </source>
</evidence>
<dbReference type="PROSITE" id="PS50158">
    <property type="entry name" value="ZF_CCHC"/>
    <property type="match status" value="1"/>
</dbReference>
<feature type="compositionally biased region" description="Basic and acidic residues" evidence="9">
    <location>
        <begin position="1680"/>
        <end position="1702"/>
    </location>
</feature>
<dbReference type="Proteomes" id="UP001235939">
    <property type="component" value="Chromosome 03"/>
</dbReference>
<dbReference type="Pfam" id="PF17921">
    <property type="entry name" value="Integrase_H2C2"/>
    <property type="match status" value="1"/>
</dbReference>
<evidence type="ECO:0000259" key="11">
    <source>
        <dbReference type="PROSITE" id="PS50878"/>
    </source>
</evidence>
<evidence type="ECO:0000256" key="9">
    <source>
        <dbReference type="SAM" id="MobiDB-lite"/>
    </source>
</evidence>
<evidence type="ECO:0000259" key="12">
    <source>
        <dbReference type="PROSITE" id="PS50879"/>
    </source>
</evidence>
<dbReference type="PROSITE" id="PS50994">
    <property type="entry name" value="INTEGRASE"/>
    <property type="match status" value="1"/>
</dbReference>
<gene>
    <name evidence="14" type="ORF">LAZ67_3003365</name>
</gene>
<keyword evidence="2" id="KW-0808">Transferase</keyword>
<dbReference type="InterPro" id="IPR041588">
    <property type="entry name" value="Integrase_H2C2"/>
</dbReference>
<evidence type="ECO:0000256" key="5">
    <source>
        <dbReference type="ARBA" id="ARBA00022759"/>
    </source>
</evidence>
<keyword evidence="8" id="KW-0863">Zinc-finger</keyword>
<dbReference type="SUPFAM" id="SSF53098">
    <property type="entry name" value="Ribonuclease H-like"/>
    <property type="match status" value="2"/>
</dbReference>
<dbReference type="InterPro" id="IPR043502">
    <property type="entry name" value="DNA/RNA_pol_sf"/>
</dbReference>
<dbReference type="Pfam" id="PF17919">
    <property type="entry name" value="RT_RNaseH_2"/>
    <property type="match status" value="1"/>
</dbReference>
<feature type="domain" description="Integrase catalytic" evidence="13">
    <location>
        <begin position="1376"/>
        <end position="1528"/>
    </location>
</feature>
<dbReference type="SUPFAM" id="SSF50630">
    <property type="entry name" value="Acid proteases"/>
    <property type="match status" value="1"/>
</dbReference>
<proteinExistence type="predicted"/>
<keyword evidence="5" id="KW-0255">Endonuclease</keyword>
<dbReference type="SUPFAM" id="SSF56672">
    <property type="entry name" value="DNA/RNA polymerases"/>
    <property type="match status" value="1"/>
</dbReference>
<dbReference type="EMBL" id="CP092865">
    <property type="protein sequence ID" value="UYV65157.1"/>
    <property type="molecule type" value="Genomic_DNA"/>
</dbReference>
<dbReference type="CDD" id="cd09274">
    <property type="entry name" value="RNase_HI_RT_Ty3"/>
    <property type="match status" value="1"/>
</dbReference>
<dbReference type="PROSITE" id="PS50879">
    <property type="entry name" value="RNASE_H_1"/>
    <property type="match status" value="1"/>
</dbReference>
<keyword evidence="5" id="KW-0378">Hydrolase</keyword>
<feature type="region of interest" description="Disordered" evidence="9">
    <location>
        <begin position="1"/>
        <end position="121"/>
    </location>
</feature>
<protein>
    <recommendedName>
        <fullName evidence="1">RNA-directed DNA polymerase</fullName>
        <ecNumber evidence="1">2.7.7.49</ecNumber>
    </recommendedName>
</protein>
<dbReference type="InterPro" id="IPR002156">
    <property type="entry name" value="RNaseH_domain"/>
</dbReference>
<feature type="compositionally biased region" description="Low complexity" evidence="9">
    <location>
        <begin position="2057"/>
        <end position="2084"/>
    </location>
</feature>
<organism evidence="14 15">
    <name type="scientific">Cordylochernes scorpioides</name>
    <dbReference type="NCBI Taxonomy" id="51811"/>
    <lineage>
        <taxon>Eukaryota</taxon>
        <taxon>Metazoa</taxon>
        <taxon>Ecdysozoa</taxon>
        <taxon>Arthropoda</taxon>
        <taxon>Chelicerata</taxon>
        <taxon>Arachnida</taxon>
        <taxon>Pseudoscorpiones</taxon>
        <taxon>Cheliferoidea</taxon>
        <taxon>Chernetidae</taxon>
        <taxon>Cordylochernes</taxon>
    </lineage>
</organism>
<feature type="compositionally biased region" description="Low complexity" evidence="9">
    <location>
        <begin position="2610"/>
        <end position="2625"/>
    </location>
</feature>
<feature type="region of interest" description="Disordered" evidence="9">
    <location>
        <begin position="138"/>
        <end position="158"/>
    </location>
</feature>
<dbReference type="Gene3D" id="3.10.10.10">
    <property type="entry name" value="HIV Type 1 Reverse Transcriptase, subunit A, domain 1"/>
    <property type="match status" value="1"/>
</dbReference>
<evidence type="ECO:0000256" key="8">
    <source>
        <dbReference type="PROSITE-ProRule" id="PRU00047"/>
    </source>
</evidence>
<dbReference type="PANTHER" id="PTHR37984:SF5">
    <property type="entry name" value="PROTEIN NYNRIN-LIKE"/>
    <property type="match status" value="1"/>
</dbReference>
<keyword evidence="8" id="KW-0479">Metal-binding</keyword>
<feature type="compositionally biased region" description="Pro residues" evidence="9">
    <location>
        <begin position="2178"/>
        <end position="2197"/>
    </location>
</feature>
<keyword evidence="6" id="KW-0233">DNA recombination</keyword>
<feature type="region of interest" description="Disordered" evidence="9">
    <location>
        <begin position="1612"/>
        <end position="1795"/>
    </location>
</feature>
<feature type="compositionally biased region" description="Low complexity" evidence="9">
    <location>
        <begin position="1781"/>
        <end position="1792"/>
    </location>
</feature>
<keyword evidence="15" id="KW-1185">Reference proteome</keyword>
<dbReference type="CDD" id="cd01647">
    <property type="entry name" value="RT_LTR"/>
    <property type="match status" value="1"/>
</dbReference>
<dbReference type="InterPro" id="IPR043128">
    <property type="entry name" value="Rev_trsase/Diguanyl_cyclase"/>
</dbReference>
<accession>A0ABY6K8J6</accession>
<keyword evidence="7" id="KW-0511">Multifunctional enzyme</keyword>
<keyword evidence="4" id="KW-0540">Nuclease</keyword>
<dbReference type="Gene3D" id="1.10.340.70">
    <property type="match status" value="1"/>
</dbReference>
<feature type="compositionally biased region" description="Basic residues" evidence="9">
    <location>
        <begin position="47"/>
        <end position="58"/>
    </location>
</feature>
<dbReference type="PROSITE" id="PS50878">
    <property type="entry name" value="RT_POL"/>
    <property type="match status" value="1"/>
</dbReference>
<keyword evidence="3" id="KW-0548">Nucleotidyltransferase</keyword>
<evidence type="ECO:0000313" key="15">
    <source>
        <dbReference type="Proteomes" id="UP001235939"/>
    </source>
</evidence>
<dbReference type="Gene3D" id="3.30.70.270">
    <property type="match status" value="2"/>
</dbReference>
<dbReference type="Pfam" id="PF00665">
    <property type="entry name" value="rve"/>
    <property type="match status" value="1"/>
</dbReference>
<feature type="region of interest" description="Disordered" evidence="9">
    <location>
        <begin position="1815"/>
        <end position="1859"/>
    </location>
</feature>
<feature type="compositionally biased region" description="Polar residues" evidence="9">
    <location>
        <begin position="1749"/>
        <end position="1762"/>
    </location>
</feature>
<evidence type="ECO:0000313" key="14">
    <source>
        <dbReference type="EMBL" id="UYV65157.1"/>
    </source>
</evidence>
<feature type="region of interest" description="Disordered" evidence="9">
    <location>
        <begin position="2350"/>
        <end position="2376"/>
    </location>
</feature>
<evidence type="ECO:0000259" key="10">
    <source>
        <dbReference type="PROSITE" id="PS50158"/>
    </source>
</evidence>
<feature type="compositionally biased region" description="Pro residues" evidence="9">
    <location>
        <begin position="2112"/>
        <end position="2139"/>
    </location>
</feature>
<evidence type="ECO:0000256" key="3">
    <source>
        <dbReference type="ARBA" id="ARBA00022695"/>
    </source>
</evidence>
<dbReference type="InterPro" id="IPR041577">
    <property type="entry name" value="RT_RNaseH_2"/>
</dbReference>
<dbReference type="EC" id="2.7.7.49" evidence="1"/>
<dbReference type="InterPro" id="IPR012337">
    <property type="entry name" value="RNaseH-like_sf"/>
</dbReference>
<evidence type="ECO:0000256" key="2">
    <source>
        <dbReference type="ARBA" id="ARBA00022679"/>
    </source>
</evidence>
<dbReference type="Pfam" id="PF00078">
    <property type="entry name" value="RVT_1"/>
    <property type="match status" value="1"/>
</dbReference>
<feature type="non-terminal residue" evidence="14">
    <location>
        <position position="2766"/>
    </location>
</feature>
<evidence type="ECO:0000256" key="1">
    <source>
        <dbReference type="ARBA" id="ARBA00012493"/>
    </source>
</evidence>
<feature type="domain" description="RNase H type-1" evidence="12">
    <location>
        <begin position="157"/>
        <end position="284"/>
    </location>
</feature>